<keyword evidence="2" id="KW-1185">Reference proteome</keyword>
<protein>
    <submittedName>
        <fullName evidence="1">Uncharacterized protein</fullName>
    </submittedName>
</protein>
<dbReference type="Proteomes" id="UP000300879">
    <property type="component" value="Chromosome"/>
</dbReference>
<organism evidence="1 2">
    <name type="scientific">Paenibacillus algicola</name>
    <dbReference type="NCBI Taxonomy" id="2565926"/>
    <lineage>
        <taxon>Bacteria</taxon>
        <taxon>Bacillati</taxon>
        <taxon>Bacillota</taxon>
        <taxon>Bacilli</taxon>
        <taxon>Bacillales</taxon>
        <taxon>Paenibacillaceae</taxon>
        <taxon>Paenibacillus</taxon>
    </lineage>
</organism>
<sequence>MPVFFYSRVQNQAKSRDIGFMLAKQPVTSEDVVITFNLTVKRLAI</sequence>
<name>A0A4P8XJL1_9BACL</name>
<reference evidence="1 2" key="1">
    <citation type="submission" date="2019-05" db="EMBL/GenBank/DDBJ databases">
        <authorList>
            <person name="Chen C."/>
        </authorList>
    </citation>
    <scope>NUCLEOTIDE SEQUENCE [LARGE SCALE GENOMIC DNA]</scope>
    <source>
        <strain evidence="1 2">HB172198</strain>
    </source>
</reference>
<dbReference type="KEGG" id="palo:E6C60_2127"/>
<dbReference type="EMBL" id="CP040396">
    <property type="protein sequence ID" value="QCT02842.1"/>
    <property type="molecule type" value="Genomic_DNA"/>
</dbReference>
<dbReference type="AlphaFoldDB" id="A0A4P8XJL1"/>
<proteinExistence type="predicted"/>
<gene>
    <name evidence="1" type="ORF">E6C60_2127</name>
</gene>
<accession>A0A4P8XJL1</accession>
<evidence type="ECO:0000313" key="1">
    <source>
        <dbReference type="EMBL" id="QCT02842.1"/>
    </source>
</evidence>
<evidence type="ECO:0000313" key="2">
    <source>
        <dbReference type="Proteomes" id="UP000300879"/>
    </source>
</evidence>